<organism evidence="3 4">
    <name type="scientific">Knufia fluminis</name>
    <dbReference type="NCBI Taxonomy" id="191047"/>
    <lineage>
        <taxon>Eukaryota</taxon>
        <taxon>Fungi</taxon>
        <taxon>Dikarya</taxon>
        <taxon>Ascomycota</taxon>
        <taxon>Pezizomycotina</taxon>
        <taxon>Eurotiomycetes</taxon>
        <taxon>Chaetothyriomycetidae</taxon>
        <taxon>Chaetothyriales</taxon>
        <taxon>Trichomeriaceae</taxon>
        <taxon>Knufia</taxon>
    </lineage>
</organism>
<dbReference type="AlphaFoldDB" id="A0AAN8I447"/>
<gene>
    <name evidence="3" type="ORF">OHC33_007862</name>
</gene>
<evidence type="ECO:0000313" key="3">
    <source>
        <dbReference type="EMBL" id="KAK5951109.1"/>
    </source>
</evidence>
<dbReference type="Proteomes" id="UP001316803">
    <property type="component" value="Unassembled WGS sequence"/>
</dbReference>
<protein>
    <submittedName>
        <fullName evidence="3">Uncharacterized protein</fullName>
    </submittedName>
</protein>
<comment type="caution">
    <text evidence="3">The sequence shown here is derived from an EMBL/GenBank/DDBJ whole genome shotgun (WGS) entry which is preliminary data.</text>
</comment>
<reference evidence="3 4" key="1">
    <citation type="submission" date="2022-12" db="EMBL/GenBank/DDBJ databases">
        <title>Genomic features and morphological characterization of a novel Knufia sp. strain isolated from spacecraft assembly facility.</title>
        <authorList>
            <person name="Teixeira M."/>
            <person name="Chander A.M."/>
            <person name="Stajich J.E."/>
            <person name="Venkateswaran K."/>
        </authorList>
    </citation>
    <scope>NUCLEOTIDE SEQUENCE [LARGE SCALE GENOMIC DNA]</scope>
    <source>
        <strain evidence="3 4">FJI-L2-BK-P2</strain>
    </source>
</reference>
<keyword evidence="4" id="KW-1185">Reference proteome</keyword>
<name>A0AAN8I447_9EURO</name>
<feature type="compositionally biased region" description="Acidic residues" evidence="2">
    <location>
        <begin position="7"/>
        <end position="21"/>
    </location>
</feature>
<keyword evidence="1" id="KW-0175">Coiled coil</keyword>
<accession>A0AAN8I447</accession>
<evidence type="ECO:0000256" key="2">
    <source>
        <dbReference type="SAM" id="MobiDB-lite"/>
    </source>
</evidence>
<dbReference type="EMBL" id="JAKLMC020000022">
    <property type="protein sequence ID" value="KAK5951109.1"/>
    <property type="molecule type" value="Genomic_DNA"/>
</dbReference>
<evidence type="ECO:0000313" key="4">
    <source>
        <dbReference type="Proteomes" id="UP001316803"/>
    </source>
</evidence>
<feature type="region of interest" description="Disordered" evidence="2">
    <location>
        <begin position="1"/>
        <end position="21"/>
    </location>
</feature>
<evidence type="ECO:0000256" key="1">
    <source>
        <dbReference type="SAM" id="Coils"/>
    </source>
</evidence>
<feature type="coiled-coil region" evidence="1">
    <location>
        <begin position="56"/>
        <end position="90"/>
    </location>
</feature>
<sequence length="178" mass="19912">MSSTPDPEADSPDVDPDTESMDPERALWVILHGLVKDLTILKQTLDEIVPLPASIAHDLERKKNALEKLVDALTTDVQKLKRDIRTLNEAPARIDISGPAGQLGGSLVDMARTTRKAERLMRDVGMEELNSKLKKLILEIKELLLLVKDEDSLAEGFEVTSEEQGDELKLNVKFKREF</sequence>
<proteinExistence type="predicted"/>